<sequence length="69" mass="7928">MSGWRSAIVCCHWCGRDTRKRCGFCDRCLGIKRGPRMQEDVRDYGPIEDDYSDESNADGIPELDELEDV</sequence>
<evidence type="ECO:0000256" key="1">
    <source>
        <dbReference type="SAM" id="MobiDB-lite"/>
    </source>
</evidence>
<evidence type="ECO:0000313" key="3">
    <source>
        <dbReference type="EMBL" id="QJH98688.1"/>
    </source>
</evidence>
<feature type="region of interest" description="Disordered" evidence="1">
    <location>
        <begin position="41"/>
        <end position="69"/>
    </location>
</feature>
<evidence type="ECO:0000313" key="2">
    <source>
        <dbReference type="EMBL" id="QJA78025.1"/>
    </source>
</evidence>
<accession>A0A6M3XL88</accession>
<feature type="compositionally biased region" description="Acidic residues" evidence="1">
    <location>
        <begin position="46"/>
        <end position="69"/>
    </location>
</feature>
<organism evidence="3">
    <name type="scientific">viral metagenome</name>
    <dbReference type="NCBI Taxonomy" id="1070528"/>
    <lineage>
        <taxon>unclassified sequences</taxon>
        <taxon>metagenomes</taxon>
        <taxon>organismal metagenomes</taxon>
    </lineage>
</organism>
<proteinExistence type="predicted"/>
<reference evidence="3" key="1">
    <citation type="submission" date="2020-03" db="EMBL/GenBank/DDBJ databases">
        <title>The deep terrestrial virosphere.</title>
        <authorList>
            <person name="Holmfeldt K."/>
            <person name="Nilsson E."/>
            <person name="Simone D."/>
            <person name="Lopez-Fernandez M."/>
            <person name="Wu X."/>
            <person name="de Brujin I."/>
            <person name="Lundin D."/>
            <person name="Andersson A."/>
            <person name="Bertilsson S."/>
            <person name="Dopson M."/>
        </authorList>
    </citation>
    <scope>NUCLEOTIDE SEQUENCE</scope>
    <source>
        <strain evidence="2">MM415A01153</strain>
        <strain evidence="3">TM448B01370</strain>
    </source>
</reference>
<dbReference type="EMBL" id="MT144748">
    <property type="protein sequence ID" value="QJH98688.1"/>
    <property type="molecule type" value="Genomic_DNA"/>
</dbReference>
<dbReference type="EMBL" id="MT142316">
    <property type="protein sequence ID" value="QJA78025.1"/>
    <property type="molecule type" value="Genomic_DNA"/>
</dbReference>
<name>A0A6M3XL88_9ZZZZ</name>
<gene>
    <name evidence="2" type="ORF">MM415A01153_0004</name>
    <name evidence="3" type="ORF">TM448B01370_0004</name>
</gene>
<dbReference type="AlphaFoldDB" id="A0A6M3XL88"/>
<protein>
    <submittedName>
        <fullName evidence="3">Uncharacterized protein</fullName>
    </submittedName>
</protein>